<feature type="region of interest" description="Disordered" evidence="1">
    <location>
        <begin position="218"/>
        <end position="254"/>
    </location>
</feature>
<keyword evidence="3" id="KW-1185">Reference proteome</keyword>
<sequence length="340" mass="39045">VKNRKERPRFSHIEENVYAGLKDTQTLTELAVMTLYDQAITHPYLRLARILQNGLKLGPMHDRLKAHISKLIADPDLLLGPTASPQTGALDGHEWQRPEAVRAVLTMQSNLPELRRMLVAFLKGSLITWGNFTVEFAKDGAIDKASEAELDEAWIFATNDHNEAALGSMRLWSRENPSGTQEYRNAQKKHDMNDTAAFMETYYTEDDHAHAIAQGRLRDQSGHESKRRKAHVQHAVSTAKQREKDQEARRERVEEANRKVDATVLVLKKKLISTFKKDQIEEQLEVYRKRFEPYDVPKKSKVPNKPEKLKALLKAVAQYRLEHHELEPDSEAEDDWTSLL</sequence>
<proteinExistence type="predicted"/>
<reference evidence="2 3" key="1">
    <citation type="journal article" date="2019" name="Nat. Ecol. Evol.">
        <title>Megaphylogeny resolves global patterns of mushroom evolution.</title>
        <authorList>
            <person name="Varga T."/>
            <person name="Krizsan K."/>
            <person name="Foldi C."/>
            <person name="Dima B."/>
            <person name="Sanchez-Garcia M."/>
            <person name="Sanchez-Ramirez S."/>
            <person name="Szollosi G.J."/>
            <person name="Szarkandi J.G."/>
            <person name="Papp V."/>
            <person name="Albert L."/>
            <person name="Andreopoulos W."/>
            <person name="Angelini C."/>
            <person name="Antonin V."/>
            <person name="Barry K.W."/>
            <person name="Bougher N.L."/>
            <person name="Buchanan P."/>
            <person name="Buyck B."/>
            <person name="Bense V."/>
            <person name="Catcheside P."/>
            <person name="Chovatia M."/>
            <person name="Cooper J."/>
            <person name="Damon W."/>
            <person name="Desjardin D."/>
            <person name="Finy P."/>
            <person name="Geml J."/>
            <person name="Haridas S."/>
            <person name="Hughes K."/>
            <person name="Justo A."/>
            <person name="Karasinski D."/>
            <person name="Kautmanova I."/>
            <person name="Kiss B."/>
            <person name="Kocsube S."/>
            <person name="Kotiranta H."/>
            <person name="LaButti K.M."/>
            <person name="Lechner B.E."/>
            <person name="Liimatainen K."/>
            <person name="Lipzen A."/>
            <person name="Lukacs Z."/>
            <person name="Mihaltcheva S."/>
            <person name="Morgado L.N."/>
            <person name="Niskanen T."/>
            <person name="Noordeloos M.E."/>
            <person name="Ohm R.A."/>
            <person name="Ortiz-Santana B."/>
            <person name="Ovrebo C."/>
            <person name="Racz N."/>
            <person name="Riley R."/>
            <person name="Savchenko A."/>
            <person name="Shiryaev A."/>
            <person name="Soop K."/>
            <person name="Spirin V."/>
            <person name="Szebenyi C."/>
            <person name="Tomsovsky M."/>
            <person name="Tulloss R.E."/>
            <person name="Uehling J."/>
            <person name="Grigoriev I.V."/>
            <person name="Vagvolgyi C."/>
            <person name="Papp T."/>
            <person name="Martin F.M."/>
            <person name="Miettinen O."/>
            <person name="Hibbett D.S."/>
            <person name="Nagy L.G."/>
        </authorList>
    </citation>
    <scope>NUCLEOTIDE SEQUENCE [LARGE SCALE GENOMIC DNA]</scope>
    <source>
        <strain evidence="2 3">HHB13444</strain>
    </source>
</reference>
<evidence type="ECO:0000313" key="2">
    <source>
        <dbReference type="EMBL" id="TFK78891.1"/>
    </source>
</evidence>
<dbReference type="AlphaFoldDB" id="A0A5C3NMH5"/>
<organism evidence="2 3">
    <name type="scientific">Polyporus arcularius HHB13444</name>
    <dbReference type="NCBI Taxonomy" id="1314778"/>
    <lineage>
        <taxon>Eukaryota</taxon>
        <taxon>Fungi</taxon>
        <taxon>Dikarya</taxon>
        <taxon>Basidiomycota</taxon>
        <taxon>Agaricomycotina</taxon>
        <taxon>Agaricomycetes</taxon>
        <taxon>Polyporales</taxon>
        <taxon>Polyporaceae</taxon>
        <taxon>Polyporus</taxon>
    </lineage>
</organism>
<dbReference type="Proteomes" id="UP000308197">
    <property type="component" value="Unassembled WGS sequence"/>
</dbReference>
<protein>
    <submittedName>
        <fullName evidence="2">Uncharacterized protein</fullName>
    </submittedName>
</protein>
<evidence type="ECO:0000313" key="3">
    <source>
        <dbReference type="Proteomes" id="UP000308197"/>
    </source>
</evidence>
<name>A0A5C3NMH5_9APHY</name>
<feature type="non-terminal residue" evidence="2">
    <location>
        <position position="1"/>
    </location>
</feature>
<dbReference type="InParanoid" id="A0A5C3NMH5"/>
<evidence type="ECO:0000256" key="1">
    <source>
        <dbReference type="SAM" id="MobiDB-lite"/>
    </source>
</evidence>
<accession>A0A5C3NMH5</accession>
<dbReference type="EMBL" id="ML212270">
    <property type="protein sequence ID" value="TFK78891.1"/>
    <property type="molecule type" value="Genomic_DNA"/>
</dbReference>
<dbReference type="STRING" id="1314778.A0A5C3NMH5"/>
<feature type="compositionally biased region" description="Basic and acidic residues" evidence="1">
    <location>
        <begin position="240"/>
        <end position="254"/>
    </location>
</feature>
<gene>
    <name evidence="2" type="ORF">K466DRAFT_506552</name>
</gene>